<dbReference type="InterPro" id="IPR008936">
    <property type="entry name" value="Rho_GTPase_activation_prot"/>
</dbReference>
<organism evidence="2 3">
    <name type="scientific">Polyplax serrata</name>
    <name type="common">Common mouse louse</name>
    <dbReference type="NCBI Taxonomy" id="468196"/>
    <lineage>
        <taxon>Eukaryota</taxon>
        <taxon>Metazoa</taxon>
        <taxon>Ecdysozoa</taxon>
        <taxon>Arthropoda</taxon>
        <taxon>Hexapoda</taxon>
        <taxon>Insecta</taxon>
        <taxon>Pterygota</taxon>
        <taxon>Neoptera</taxon>
        <taxon>Paraneoptera</taxon>
        <taxon>Psocodea</taxon>
        <taxon>Troctomorpha</taxon>
        <taxon>Phthiraptera</taxon>
        <taxon>Anoplura</taxon>
        <taxon>Polyplacidae</taxon>
        <taxon>Polyplax</taxon>
    </lineage>
</organism>
<sequence>MGRVNYPRYFLRGCPAVREVSTHPAAGALGVLSDIFLLNKKAPRTLQYLEVDGLFTTSGNLRTRKKIQSYLSRGDVYTLRNWGFEFVVECAAALKIFLQNLPQPLIPVRIQQLVVAENNGVPEKTIANDALGLLKEEVNGRHKELLLEVFTFLKEAAVKVNTSELTGCNLPLKLLPVFFEIEEPLTRCSNFE</sequence>
<reference evidence="2 3" key="1">
    <citation type="submission" date="2023-10" db="EMBL/GenBank/DDBJ databases">
        <title>Genomes of two closely related lineages of the louse Polyplax serrata with different host specificities.</title>
        <authorList>
            <person name="Martinu J."/>
            <person name="Tarabai H."/>
            <person name="Stefka J."/>
            <person name="Hypsa V."/>
        </authorList>
    </citation>
    <scope>NUCLEOTIDE SEQUENCE [LARGE SCALE GENOMIC DNA]</scope>
    <source>
        <strain evidence="2">HR10_N</strain>
    </source>
</reference>
<evidence type="ECO:0000313" key="3">
    <source>
        <dbReference type="Proteomes" id="UP001372834"/>
    </source>
</evidence>
<dbReference type="Pfam" id="PF00620">
    <property type="entry name" value="RhoGAP"/>
    <property type="match status" value="1"/>
</dbReference>
<name>A0AAN8P9C4_POLSC</name>
<protein>
    <recommendedName>
        <fullName evidence="1">Rho-GAP domain-containing protein</fullName>
    </recommendedName>
</protein>
<dbReference type="SUPFAM" id="SSF48350">
    <property type="entry name" value="GTPase activation domain, GAP"/>
    <property type="match status" value="1"/>
</dbReference>
<feature type="domain" description="Rho-GAP" evidence="1">
    <location>
        <begin position="15"/>
        <end position="192"/>
    </location>
</feature>
<gene>
    <name evidence="2" type="ORF">RUM43_005447</name>
</gene>
<dbReference type="AlphaFoldDB" id="A0AAN8P9C4"/>
<evidence type="ECO:0000313" key="2">
    <source>
        <dbReference type="EMBL" id="KAK6625156.1"/>
    </source>
</evidence>
<dbReference type="Gene3D" id="1.10.555.10">
    <property type="entry name" value="Rho GTPase activation protein"/>
    <property type="match status" value="1"/>
</dbReference>
<comment type="caution">
    <text evidence="2">The sequence shown here is derived from an EMBL/GenBank/DDBJ whole genome shotgun (WGS) entry which is preliminary data.</text>
</comment>
<dbReference type="Proteomes" id="UP001372834">
    <property type="component" value="Unassembled WGS sequence"/>
</dbReference>
<dbReference type="GO" id="GO:0007165">
    <property type="term" value="P:signal transduction"/>
    <property type="evidence" value="ECO:0007669"/>
    <property type="project" value="InterPro"/>
</dbReference>
<dbReference type="EMBL" id="JAWJWE010000037">
    <property type="protein sequence ID" value="KAK6625156.1"/>
    <property type="molecule type" value="Genomic_DNA"/>
</dbReference>
<accession>A0AAN8P9C4</accession>
<proteinExistence type="predicted"/>
<dbReference type="PROSITE" id="PS50238">
    <property type="entry name" value="RHOGAP"/>
    <property type="match status" value="1"/>
</dbReference>
<dbReference type="InterPro" id="IPR000198">
    <property type="entry name" value="RhoGAP_dom"/>
</dbReference>
<evidence type="ECO:0000259" key="1">
    <source>
        <dbReference type="PROSITE" id="PS50238"/>
    </source>
</evidence>